<protein>
    <submittedName>
        <fullName evidence="1">17953_t:CDS:1</fullName>
    </submittedName>
</protein>
<dbReference type="EMBL" id="CAJVPZ010037186">
    <property type="protein sequence ID" value="CAG8752900.1"/>
    <property type="molecule type" value="Genomic_DNA"/>
</dbReference>
<organism evidence="1 2">
    <name type="scientific">Racocetra fulgida</name>
    <dbReference type="NCBI Taxonomy" id="60492"/>
    <lineage>
        <taxon>Eukaryota</taxon>
        <taxon>Fungi</taxon>
        <taxon>Fungi incertae sedis</taxon>
        <taxon>Mucoromycota</taxon>
        <taxon>Glomeromycotina</taxon>
        <taxon>Glomeromycetes</taxon>
        <taxon>Diversisporales</taxon>
        <taxon>Gigasporaceae</taxon>
        <taxon>Racocetra</taxon>
    </lineage>
</organism>
<name>A0A9N9IWG7_9GLOM</name>
<keyword evidence="2" id="KW-1185">Reference proteome</keyword>
<dbReference type="AlphaFoldDB" id="A0A9N9IWG7"/>
<proteinExistence type="predicted"/>
<feature type="non-terminal residue" evidence="1">
    <location>
        <position position="105"/>
    </location>
</feature>
<accession>A0A9N9IWG7</accession>
<feature type="non-terminal residue" evidence="1">
    <location>
        <position position="1"/>
    </location>
</feature>
<evidence type="ECO:0000313" key="2">
    <source>
        <dbReference type="Proteomes" id="UP000789396"/>
    </source>
</evidence>
<dbReference type="Proteomes" id="UP000789396">
    <property type="component" value="Unassembled WGS sequence"/>
</dbReference>
<sequence>VLDENNDEVLNSSSYHEEHHNRITFGPLIQETQECEGKYNKVNEIEVLVKTHKIEVFECTQIEVLQTIDIGASATVYSVGIQRQKYALKSLNINTNWNSERFINE</sequence>
<reference evidence="1" key="1">
    <citation type="submission" date="2021-06" db="EMBL/GenBank/DDBJ databases">
        <authorList>
            <person name="Kallberg Y."/>
            <person name="Tangrot J."/>
            <person name="Rosling A."/>
        </authorList>
    </citation>
    <scope>NUCLEOTIDE SEQUENCE</scope>
    <source>
        <strain evidence="1">IN212</strain>
    </source>
</reference>
<evidence type="ECO:0000313" key="1">
    <source>
        <dbReference type="EMBL" id="CAG8752900.1"/>
    </source>
</evidence>
<gene>
    <name evidence="1" type="ORF">RFULGI_LOCUS13730</name>
</gene>
<comment type="caution">
    <text evidence="1">The sequence shown here is derived from an EMBL/GenBank/DDBJ whole genome shotgun (WGS) entry which is preliminary data.</text>
</comment>